<reference evidence="1" key="1">
    <citation type="submission" date="2023-10" db="EMBL/GenBank/DDBJ databases">
        <title>Genome assembly of Pristionchus species.</title>
        <authorList>
            <person name="Yoshida K."/>
            <person name="Sommer R.J."/>
        </authorList>
    </citation>
    <scope>NUCLEOTIDE SEQUENCE</scope>
    <source>
        <strain evidence="1">RS5133</strain>
    </source>
</reference>
<feature type="non-terminal residue" evidence="1">
    <location>
        <position position="180"/>
    </location>
</feature>
<dbReference type="Proteomes" id="UP001432322">
    <property type="component" value="Unassembled WGS sequence"/>
</dbReference>
<dbReference type="EMBL" id="BTSY01000006">
    <property type="protein sequence ID" value="GMT32141.1"/>
    <property type="molecule type" value="Genomic_DNA"/>
</dbReference>
<accession>A0AAV5WJJ0</accession>
<dbReference type="AlphaFoldDB" id="A0AAV5WJJ0"/>
<name>A0AAV5WJJ0_9BILA</name>
<proteinExistence type="predicted"/>
<gene>
    <name evidence="1" type="ORF">PFISCL1PPCAC_23438</name>
</gene>
<evidence type="ECO:0008006" key="3">
    <source>
        <dbReference type="Google" id="ProtNLM"/>
    </source>
</evidence>
<protein>
    <recommendedName>
        <fullName evidence="3">Glycoside hydrolase</fullName>
    </recommendedName>
</protein>
<comment type="caution">
    <text evidence="1">The sequence shown here is derived from an EMBL/GenBank/DDBJ whole genome shotgun (WGS) entry which is preliminary data.</text>
</comment>
<evidence type="ECO:0000313" key="2">
    <source>
        <dbReference type="Proteomes" id="UP001432322"/>
    </source>
</evidence>
<keyword evidence="2" id="KW-1185">Reference proteome</keyword>
<evidence type="ECO:0000313" key="1">
    <source>
        <dbReference type="EMBL" id="GMT32141.1"/>
    </source>
</evidence>
<sequence>MPVFDARTANGQVAPADTLAYGGITILSAEPFYNLYAFKMRILTFMQFATCGYDAFLNDYQVMKIETPDYGPATFVTISSPILTLYTESFSVNTKFTFYLDKENKFGAHNLATPSHVSVMSPGWLNSTHSFPYEYPIDAFGNNSFKFAENRVLMIKVSATGFLPGDNLLIQTGTYDDQTY</sequence>
<organism evidence="1 2">
    <name type="scientific">Pristionchus fissidentatus</name>
    <dbReference type="NCBI Taxonomy" id="1538716"/>
    <lineage>
        <taxon>Eukaryota</taxon>
        <taxon>Metazoa</taxon>
        <taxon>Ecdysozoa</taxon>
        <taxon>Nematoda</taxon>
        <taxon>Chromadorea</taxon>
        <taxon>Rhabditida</taxon>
        <taxon>Rhabditina</taxon>
        <taxon>Diplogasteromorpha</taxon>
        <taxon>Diplogasteroidea</taxon>
        <taxon>Neodiplogasteridae</taxon>
        <taxon>Pristionchus</taxon>
    </lineage>
</organism>